<sequence length="234" mass="25071">MPREPTMTSHLRRLAVAFLVAVAASGTLYAQAMPSVDNLIARLQSQSVAERTRASQDIFGAGINSKALYAEVAKRIGEVLPTVTKDSPKVDELAWHAKAIGTSGDMAYMPLLEQLSRSDIRGIARHAKGAQETLREAAEAGTAYLDYTKVMVLTEKQAEGCRYVAQRSCETSRSADKCVDSHKDNAVEAGANAIMLLMTSSQSGALFSVFGSDTTMLANYYACPIADASSPQSQ</sequence>
<dbReference type="Proteomes" id="UP000029998">
    <property type="component" value="Unassembled WGS sequence"/>
</dbReference>
<organism evidence="1 2">
    <name type="scientific">Lysobacter daejeonensis GH1-9</name>
    <dbReference type="NCBI Taxonomy" id="1385517"/>
    <lineage>
        <taxon>Bacteria</taxon>
        <taxon>Pseudomonadati</taxon>
        <taxon>Pseudomonadota</taxon>
        <taxon>Gammaproteobacteria</taxon>
        <taxon>Lysobacterales</taxon>
        <taxon>Lysobacteraceae</taxon>
        <taxon>Aerolutibacter</taxon>
    </lineage>
</organism>
<evidence type="ECO:0000313" key="1">
    <source>
        <dbReference type="EMBL" id="KGM55994.1"/>
    </source>
</evidence>
<name>A0A0A0EZM5_9GAMM</name>
<comment type="caution">
    <text evidence="1">The sequence shown here is derived from an EMBL/GenBank/DDBJ whole genome shotgun (WGS) entry which is preliminary data.</text>
</comment>
<dbReference type="EMBL" id="AVPU01000002">
    <property type="protein sequence ID" value="KGM55994.1"/>
    <property type="molecule type" value="Genomic_DNA"/>
</dbReference>
<evidence type="ECO:0000313" key="2">
    <source>
        <dbReference type="Proteomes" id="UP000029998"/>
    </source>
</evidence>
<gene>
    <name evidence="1" type="ORF">N800_10230</name>
</gene>
<proteinExistence type="predicted"/>
<protein>
    <submittedName>
        <fullName evidence="1">Uncharacterized protein</fullName>
    </submittedName>
</protein>
<dbReference type="AlphaFoldDB" id="A0A0A0EZM5"/>
<accession>A0A0A0EZM5</accession>
<reference evidence="1 2" key="1">
    <citation type="submission" date="2013-08" db="EMBL/GenBank/DDBJ databases">
        <title>Genome sequencing of Lysobacter.</title>
        <authorList>
            <person name="Zhang S."/>
            <person name="Wang G."/>
        </authorList>
    </citation>
    <scope>NUCLEOTIDE SEQUENCE [LARGE SCALE GENOMIC DNA]</scope>
    <source>
        <strain evidence="1 2">GH1-9</strain>
    </source>
</reference>
<keyword evidence="2" id="KW-1185">Reference proteome</keyword>